<dbReference type="InterPro" id="IPR003594">
    <property type="entry name" value="HATPase_dom"/>
</dbReference>
<dbReference type="SUPFAM" id="SSF55785">
    <property type="entry name" value="PYP-like sensor domain (PAS domain)"/>
    <property type="match status" value="4"/>
</dbReference>
<dbReference type="EMBL" id="QNRR01000004">
    <property type="protein sequence ID" value="RBP44338.1"/>
    <property type="molecule type" value="Genomic_DNA"/>
</dbReference>
<dbReference type="AlphaFoldDB" id="A0A366HMF6"/>
<dbReference type="InterPro" id="IPR000014">
    <property type="entry name" value="PAS"/>
</dbReference>
<dbReference type="PANTHER" id="PTHR43047">
    <property type="entry name" value="TWO-COMPONENT HISTIDINE PROTEIN KINASE"/>
    <property type="match status" value="1"/>
</dbReference>
<evidence type="ECO:0000256" key="7">
    <source>
        <dbReference type="SAM" id="MobiDB-lite"/>
    </source>
</evidence>
<accession>A0A366HMF6</accession>
<evidence type="ECO:0000256" key="1">
    <source>
        <dbReference type="ARBA" id="ARBA00000085"/>
    </source>
</evidence>
<dbReference type="PRINTS" id="PR00344">
    <property type="entry name" value="BCTRLSENSOR"/>
</dbReference>
<evidence type="ECO:0000313" key="10">
    <source>
        <dbReference type="EMBL" id="RBP44338.1"/>
    </source>
</evidence>
<dbReference type="InterPro" id="IPR003661">
    <property type="entry name" value="HisK_dim/P_dom"/>
</dbReference>
<dbReference type="RefSeq" id="WP_113958755.1">
    <property type="nucleotide sequence ID" value="NZ_QNRR01000004.1"/>
</dbReference>
<dbReference type="InterPro" id="IPR036890">
    <property type="entry name" value="HATPase_C_sf"/>
</dbReference>
<evidence type="ECO:0000256" key="4">
    <source>
        <dbReference type="ARBA" id="ARBA00022679"/>
    </source>
</evidence>
<evidence type="ECO:0000256" key="2">
    <source>
        <dbReference type="ARBA" id="ARBA00012438"/>
    </source>
</evidence>
<evidence type="ECO:0000256" key="5">
    <source>
        <dbReference type="ARBA" id="ARBA00022777"/>
    </source>
</evidence>
<reference evidence="10 11" key="1">
    <citation type="submission" date="2018-06" db="EMBL/GenBank/DDBJ databases">
        <title>Genomic Encyclopedia of Type Strains, Phase IV (KMG-IV): sequencing the most valuable type-strain genomes for metagenomic binning, comparative biology and taxonomic classification.</title>
        <authorList>
            <person name="Goeker M."/>
        </authorList>
    </citation>
    <scope>NUCLEOTIDE SEQUENCE [LARGE SCALE GENOMIC DNA]</scope>
    <source>
        <strain evidence="10 11">DSM 25532</strain>
    </source>
</reference>
<feature type="modified residue" description="4-aspartylphosphate" evidence="6">
    <location>
        <position position="841"/>
    </location>
</feature>
<feature type="domain" description="Histidine kinase" evidence="8">
    <location>
        <begin position="551"/>
        <end position="770"/>
    </location>
</feature>
<dbReference type="SUPFAM" id="SSF55874">
    <property type="entry name" value="ATPase domain of HSP90 chaperone/DNA topoisomerase II/histidine kinase"/>
    <property type="match status" value="1"/>
</dbReference>
<dbReference type="Pfam" id="PF02518">
    <property type="entry name" value="HATPase_c"/>
    <property type="match status" value="1"/>
</dbReference>
<dbReference type="InterPro" id="IPR004358">
    <property type="entry name" value="Sig_transdc_His_kin-like_C"/>
</dbReference>
<dbReference type="CDD" id="cd00130">
    <property type="entry name" value="PAS"/>
    <property type="match status" value="1"/>
</dbReference>
<feature type="region of interest" description="Disordered" evidence="7">
    <location>
        <begin position="1"/>
        <end position="20"/>
    </location>
</feature>
<evidence type="ECO:0000256" key="6">
    <source>
        <dbReference type="PROSITE-ProRule" id="PRU00169"/>
    </source>
</evidence>
<sequence>MNLPERPVVPTPVPSPVDGGVGSAARAGNGLLTRQVEAILNHMSDAFIAMDRDWRIISVNPAYLKLVEPLYLSVEDLLGYTLWEKFPDIVQQEVGHRYRAAMELQREDRMELLYEPLGRWLEVHMHPSPESLAIFIQDITERKLSDSILRESEERYRTLFKAIDEGFCVFDMLYDASGTPVDYRFVEVNPAFERHTGLKDAAGYTLRELVPDANPSWFTIYGEVARTGVPVRFQNEDAGLKRRFDAYALRVGGEGSHRVAVIFTDISERHAADAALKESEERYRTLFTSLDDGFCVFDMIYDEAGKPVDYRFTEVNPSFERHTGLKGAQGKTIKEMVPTHEPHWFEIYGRIAETGVPEHFTHVGAGMNRWFEVRAFRMGAPELRRVAAIFSDVTQRYMTEKALKESEERYRNLFNAIDEGVCLCEMLYDASGKAIDYRILEVNPAFGPSTGLHGDKVLGKTARELMLAPDRRIGMYAQVVATGEPLRYQTYVESIGRWLDIFVSRVGGEGSRFFVPVFSDITARRLAEQTLQESKEAAEAANAAKDRFLAVLSHELRTPLTPVLMTAAARELDPEIPSGLREDMAMIRRNVELETKLIDDLLDLSRITSGKLALRMEAVDLNTVVRHVCGICRPQILEKEVLLRMELDPNAGLVRVDPARLQQILWNIVKNAAKFTPDGGWIHVRTQRVSNERTCVRVADSGIGIAPDVLPRIFDAFEQGDEQITRQFGGLGLGLAISKALAELHGGSITASSSGEGSGSTFTMELPVAREEQTLKSTPLSPRPEQSPQQVRVLLVEDHPDTARVLAVLLRRAGYNVDTAVSVASALELGDANTYDLLVSDLGLPDGSGYELMRRMRETRPMKGIAMSGFGMDRDVQKSLQAGFSEHVVKPVDIGQLQAAMRRAMDR</sequence>
<dbReference type="GO" id="GO:0000155">
    <property type="term" value="F:phosphorelay sensor kinase activity"/>
    <property type="evidence" value="ECO:0007669"/>
    <property type="project" value="InterPro"/>
</dbReference>
<protein>
    <recommendedName>
        <fullName evidence="2">histidine kinase</fullName>
        <ecNumber evidence="2">2.7.13.3</ecNumber>
    </recommendedName>
</protein>
<dbReference type="SMART" id="SM00388">
    <property type="entry name" value="HisKA"/>
    <property type="match status" value="1"/>
</dbReference>
<dbReference type="GO" id="GO:0005886">
    <property type="term" value="C:plasma membrane"/>
    <property type="evidence" value="ECO:0007669"/>
    <property type="project" value="TreeGrafter"/>
</dbReference>
<dbReference type="SMART" id="SM00091">
    <property type="entry name" value="PAS"/>
    <property type="match status" value="4"/>
</dbReference>
<dbReference type="Pfam" id="PF08448">
    <property type="entry name" value="PAS_4"/>
    <property type="match status" value="1"/>
</dbReference>
<name>A0A366HMF6_9BACT</name>
<dbReference type="Gene3D" id="3.30.565.10">
    <property type="entry name" value="Histidine kinase-like ATPase, C-terminal domain"/>
    <property type="match status" value="1"/>
</dbReference>
<keyword evidence="3 6" id="KW-0597">Phosphoprotein</keyword>
<dbReference type="Pfam" id="PF13188">
    <property type="entry name" value="PAS_8"/>
    <property type="match status" value="3"/>
</dbReference>
<dbReference type="NCBIfam" id="TIGR00229">
    <property type="entry name" value="sensory_box"/>
    <property type="match status" value="3"/>
</dbReference>
<keyword evidence="4" id="KW-0808">Transferase</keyword>
<dbReference type="Gene3D" id="1.10.287.130">
    <property type="match status" value="1"/>
</dbReference>
<evidence type="ECO:0000313" key="11">
    <source>
        <dbReference type="Proteomes" id="UP000253426"/>
    </source>
</evidence>
<evidence type="ECO:0000259" key="9">
    <source>
        <dbReference type="PROSITE" id="PS50110"/>
    </source>
</evidence>
<dbReference type="Gene3D" id="3.40.50.2300">
    <property type="match status" value="1"/>
</dbReference>
<comment type="catalytic activity">
    <reaction evidence="1">
        <text>ATP + protein L-histidine = ADP + protein N-phospho-L-histidine.</text>
        <dbReference type="EC" id="2.7.13.3"/>
    </reaction>
</comment>
<dbReference type="InterPro" id="IPR035965">
    <property type="entry name" value="PAS-like_dom_sf"/>
</dbReference>
<organism evidence="10 11">
    <name type="scientific">Roseimicrobium gellanilyticum</name>
    <dbReference type="NCBI Taxonomy" id="748857"/>
    <lineage>
        <taxon>Bacteria</taxon>
        <taxon>Pseudomonadati</taxon>
        <taxon>Verrucomicrobiota</taxon>
        <taxon>Verrucomicrobiia</taxon>
        <taxon>Verrucomicrobiales</taxon>
        <taxon>Verrucomicrobiaceae</taxon>
        <taxon>Roseimicrobium</taxon>
    </lineage>
</organism>
<dbReference type="SUPFAM" id="SSF47384">
    <property type="entry name" value="Homodimeric domain of signal transducing histidine kinase"/>
    <property type="match status" value="1"/>
</dbReference>
<dbReference type="CDD" id="cd00082">
    <property type="entry name" value="HisKA"/>
    <property type="match status" value="1"/>
</dbReference>
<dbReference type="InterPro" id="IPR005467">
    <property type="entry name" value="His_kinase_dom"/>
</dbReference>
<dbReference type="InterPro" id="IPR011006">
    <property type="entry name" value="CheY-like_superfamily"/>
</dbReference>
<dbReference type="Proteomes" id="UP000253426">
    <property type="component" value="Unassembled WGS sequence"/>
</dbReference>
<gene>
    <name evidence="10" type="ORF">DES53_104157</name>
</gene>
<dbReference type="InterPro" id="IPR001789">
    <property type="entry name" value="Sig_transdc_resp-reg_receiver"/>
</dbReference>
<dbReference type="PANTHER" id="PTHR43047:SF72">
    <property type="entry name" value="OSMOSENSING HISTIDINE PROTEIN KINASE SLN1"/>
    <property type="match status" value="1"/>
</dbReference>
<dbReference type="FunFam" id="3.30.565.10:FF:000010">
    <property type="entry name" value="Sensor histidine kinase RcsC"/>
    <property type="match status" value="1"/>
</dbReference>
<dbReference type="Pfam" id="PF00072">
    <property type="entry name" value="Response_reg"/>
    <property type="match status" value="1"/>
</dbReference>
<dbReference type="InterPro" id="IPR036097">
    <property type="entry name" value="HisK_dim/P_sf"/>
</dbReference>
<dbReference type="InterPro" id="IPR013656">
    <property type="entry name" value="PAS_4"/>
</dbReference>
<evidence type="ECO:0000256" key="3">
    <source>
        <dbReference type="ARBA" id="ARBA00022553"/>
    </source>
</evidence>
<dbReference type="CDD" id="cd16922">
    <property type="entry name" value="HATPase_EvgS-ArcB-TorS-like"/>
    <property type="match status" value="1"/>
</dbReference>
<dbReference type="PROSITE" id="PS50110">
    <property type="entry name" value="RESPONSE_REGULATORY"/>
    <property type="match status" value="1"/>
</dbReference>
<keyword evidence="11" id="KW-1185">Reference proteome</keyword>
<keyword evidence="5" id="KW-0418">Kinase</keyword>
<comment type="caution">
    <text evidence="10">The sequence shown here is derived from an EMBL/GenBank/DDBJ whole genome shotgun (WGS) entry which is preliminary data.</text>
</comment>
<proteinExistence type="predicted"/>
<dbReference type="Pfam" id="PF00512">
    <property type="entry name" value="HisKA"/>
    <property type="match status" value="1"/>
</dbReference>
<dbReference type="GO" id="GO:0009927">
    <property type="term" value="F:histidine phosphotransfer kinase activity"/>
    <property type="evidence" value="ECO:0007669"/>
    <property type="project" value="TreeGrafter"/>
</dbReference>
<dbReference type="SMART" id="SM00387">
    <property type="entry name" value="HATPase_c"/>
    <property type="match status" value="1"/>
</dbReference>
<dbReference type="SUPFAM" id="SSF52172">
    <property type="entry name" value="CheY-like"/>
    <property type="match status" value="1"/>
</dbReference>
<dbReference type="Gene3D" id="3.30.450.20">
    <property type="entry name" value="PAS domain"/>
    <property type="match status" value="4"/>
</dbReference>
<dbReference type="EC" id="2.7.13.3" evidence="2"/>
<evidence type="ECO:0000259" key="8">
    <source>
        <dbReference type="PROSITE" id="PS50109"/>
    </source>
</evidence>
<dbReference type="PROSITE" id="PS50109">
    <property type="entry name" value="HIS_KIN"/>
    <property type="match status" value="1"/>
</dbReference>
<dbReference type="OrthoDB" id="9772100at2"/>
<feature type="domain" description="Response regulatory" evidence="9">
    <location>
        <begin position="792"/>
        <end position="905"/>
    </location>
</feature>
<dbReference type="SMART" id="SM00448">
    <property type="entry name" value="REC"/>
    <property type="match status" value="1"/>
</dbReference>